<feature type="domain" description="SH2" evidence="3">
    <location>
        <begin position="329"/>
        <end position="421"/>
    </location>
</feature>
<dbReference type="Proteomes" id="UP001458880">
    <property type="component" value="Unassembled WGS sequence"/>
</dbReference>
<dbReference type="InterPro" id="IPR000980">
    <property type="entry name" value="SH2"/>
</dbReference>
<feature type="compositionally biased region" description="Basic and acidic residues" evidence="2">
    <location>
        <begin position="231"/>
        <end position="242"/>
    </location>
</feature>
<protein>
    <submittedName>
        <fullName evidence="4">SH2 domain</fullName>
    </submittedName>
</protein>
<dbReference type="Gene3D" id="3.30.505.10">
    <property type="entry name" value="SH2 domain"/>
    <property type="match status" value="1"/>
</dbReference>
<name>A0AAW1K0H7_POPJA</name>
<dbReference type="EMBL" id="JASPKY010000293">
    <property type="protein sequence ID" value="KAK9710412.1"/>
    <property type="molecule type" value="Genomic_DNA"/>
</dbReference>
<feature type="region of interest" description="Disordered" evidence="2">
    <location>
        <begin position="139"/>
        <end position="327"/>
    </location>
</feature>
<evidence type="ECO:0000259" key="3">
    <source>
        <dbReference type="PROSITE" id="PS50001"/>
    </source>
</evidence>
<keyword evidence="1" id="KW-0727">SH2 domain</keyword>
<gene>
    <name evidence="4" type="ORF">QE152_g26023</name>
</gene>
<dbReference type="AlphaFoldDB" id="A0AAW1K0H7"/>
<comment type="caution">
    <text evidence="4">The sequence shown here is derived from an EMBL/GenBank/DDBJ whole genome shotgun (WGS) entry which is preliminary data.</text>
</comment>
<organism evidence="4 5">
    <name type="scientific">Popillia japonica</name>
    <name type="common">Japanese beetle</name>
    <dbReference type="NCBI Taxonomy" id="7064"/>
    <lineage>
        <taxon>Eukaryota</taxon>
        <taxon>Metazoa</taxon>
        <taxon>Ecdysozoa</taxon>
        <taxon>Arthropoda</taxon>
        <taxon>Hexapoda</taxon>
        <taxon>Insecta</taxon>
        <taxon>Pterygota</taxon>
        <taxon>Neoptera</taxon>
        <taxon>Endopterygota</taxon>
        <taxon>Coleoptera</taxon>
        <taxon>Polyphaga</taxon>
        <taxon>Scarabaeiformia</taxon>
        <taxon>Scarabaeidae</taxon>
        <taxon>Rutelinae</taxon>
        <taxon>Popillia</taxon>
    </lineage>
</organism>
<feature type="compositionally biased region" description="Acidic residues" evidence="2">
    <location>
        <begin position="173"/>
        <end position="184"/>
    </location>
</feature>
<dbReference type="SUPFAM" id="SSF55550">
    <property type="entry name" value="SH2 domain"/>
    <property type="match status" value="1"/>
</dbReference>
<dbReference type="InterPro" id="IPR036860">
    <property type="entry name" value="SH2_dom_sf"/>
</dbReference>
<proteinExistence type="predicted"/>
<evidence type="ECO:0000256" key="2">
    <source>
        <dbReference type="SAM" id="MobiDB-lite"/>
    </source>
</evidence>
<dbReference type="InterPro" id="IPR013761">
    <property type="entry name" value="SAM/pointed_sf"/>
</dbReference>
<dbReference type="Pfam" id="PF00017">
    <property type="entry name" value="SH2"/>
    <property type="match status" value="1"/>
</dbReference>
<feature type="compositionally biased region" description="Basic and acidic residues" evidence="2">
    <location>
        <begin position="249"/>
        <end position="264"/>
    </location>
</feature>
<evidence type="ECO:0000313" key="4">
    <source>
        <dbReference type="EMBL" id="KAK9710412.1"/>
    </source>
</evidence>
<accession>A0AAW1K0H7</accession>
<sequence>MSRSSFLNTFEKYNVEQFIEFLKNNGLAEYETISIKKNLDGQTFLNLAEFEIKNWRPQISAYQAHKFWSFLNQLRESPESFVFVAPTKPPVPTKPIPNKDHLQKLSENPSFLNSLRAAVQNRSGIKKVDDVPSNWAQNEEVKQQTSINISVVPKQVPLPPRPPAKKPQLPPIEYDEDESQDEESVYVSPDDHSDNNFSAFTQKSLPERPPTPPPVAQSAPRKTTPLPDPPKLVEEVHQEKPIQRQPFRLGDHYSKQRQREREITKTTVENLAPTRRTTLKDVSPARRSEKGGTIPRPPLNLVRAEVPDLPSDSPEPQPEEQPAPMEQESYYRYTDRKGAESLLSEEFADGTYIIRPSRAYHATLSVRQGDKVYHIGVKKIEGNLLEIASVGLELKFKTLNEMIAYFRHRPITVKNRYNEFVEIYLHKTLPEDRT</sequence>
<evidence type="ECO:0000313" key="5">
    <source>
        <dbReference type="Proteomes" id="UP001458880"/>
    </source>
</evidence>
<dbReference type="Gene3D" id="1.10.150.50">
    <property type="entry name" value="Transcription Factor, Ets-1"/>
    <property type="match status" value="1"/>
</dbReference>
<feature type="compositionally biased region" description="Polar residues" evidence="2">
    <location>
        <begin position="195"/>
        <end position="204"/>
    </location>
</feature>
<dbReference type="PROSITE" id="PS50001">
    <property type="entry name" value="SH2"/>
    <property type="match status" value="1"/>
</dbReference>
<keyword evidence="5" id="KW-1185">Reference proteome</keyword>
<dbReference type="SMART" id="SM00252">
    <property type="entry name" value="SH2"/>
    <property type="match status" value="1"/>
</dbReference>
<evidence type="ECO:0000256" key="1">
    <source>
        <dbReference type="PROSITE-ProRule" id="PRU00191"/>
    </source>
</evidence>
<reference evidence="4 5" key="1">
    <citation type="journal article" date="2024" name="BMC Genomics">
        <title>De novo assembly and annotation of Popillia japonica's genome with initial clues to its potential as an invasive pest.</title>
        <authorList>
            <person name="Cucini C."/>
            <person name="Boschi S."/>
            <person name="Funari R."/>
            <person name="Cardaioli E."/>
            <person name="Iannotti N."/>
            <person name="Marturano G."/>
            <person name="Paoli F."/>
            <person name="Bruttini M."/>
            <person name="Carapelli A."/>
            <person name="Frati F."/>
            <person name="Nardi F."/>
        </authorList>
    </citation>
    <scope>NUCLEOTIDE SEQUENCE [LARGE SCALE GENOMIC DNA]</scope>
    <source>
        <strain evidence="4">DMR45628</strain>
    </source>
</reference>